<accession>A0A2T8IH77</accession>
<name>A0A2T8IH77_9POAL</name>
<proteinExistence type="predicted"/>
<dbReference type="EMBL" id="CM008051">
    <property type="protein sequence ID" value="PVH37025.1"/>
    <property type="molecule type" value="Genomic_DNA"/>
</dbReference>
<sequence length="94" mass="11096">MTTSTMYVGDNCCKRSKIHLLAIFLYTNISGIYIKLRCRCKLVFFLLKDEVGYDSCKDETLIKFMYEKHRVTWTRNHTKKDRNYCGIHVGFAEA</sequence>
<protein>
    <submittedName>
        <fullName evidence="1">Uncharacterized protein</fullName>
    </submittedName>
</protein>
<reference evidence="1" key="1">
    <citation type="submission" date="2018-04" db="EMBL/GenBank/DDBJ databases">
        <title>WGS assembly of Panicum hallii.</title>
        <authorList>
            <person name="Lovell J."/>
            <person name="Jenkins J."/>
            <person name="Lowry D."/>
            <person name="Mamidi S."/>
            <person name="Sreedasyam A."/>
            <person name="Weng X."/>
            <person name="Barry K."/>
            <person name="Bonette J."/>
            <person name="Campitelli B."/>
            <person name="Daum C."/>
            <person name="Gordon S."/>
            <person name="Gould B."/>
            <person name="Lipzen A."/>
            <person name="Macqueen A."/>
            <person name="Palacio-Mejia J."/>
            <person name="Plott C."/>
            <person name="Shakirov E."/>
            <person name="Shu S."/>
            <person name="Yoshinaga Y."/>
            <person name="Zane M."/>
            <person name="Rokhsar D."/>
            <person name="Grimwood J."/>
            <person name="Schmutz J."/>
            <person name="Juenger T."/>
        </authorList>
    </citation>
    <scope>NUCLEOTIDE SEQUENCE [LARGE SCALE GENOMIC DNA]</scope>
    <source>
        <strain evidence="1">FIL2</strain>
    </source>
</reference>
<evidence type="ECO:0000313" key="1">
    <source>
        <dbReference type="EMBL" id="PVH37025.1"/>
    </source>
</evidence>
<gene>
    <name evidence="1" type="ORF">PAHAL_6G224600</name>
</gene>
<organism evidence="1">
    <name type="scientific">Panicum hallii</name>
    <dbReference type="NCBI Taxonomy" id="206008"/>
    <lineage>
        <taxon>Eukaryota</taxon>
        <taxon>Viridiplantae</taxon>
        <taxon>Streptophyta</taxon>
        <taxon>Embryophyta</taxon>
        <taxon>Tracheophyta</taxon>
        <taxon>Spermatophyta</taxon>
        <taxon>Magnoliopsida</taxon>
        <taxon>Liliopsida</taxon>
        <taxon>Poales</taxon>
        <taxon>Poaceae</taxon>
        <taxon>PACMAD clade</taxon>
        <taxon>Panicoideae</taxon>
        <taxon>Panicodae</taxon>
        <taxon>Paniceae</taxon>
        <taxon>Panicinae</taxon>
        <taxon>Panicum</taxon>
        <taxon>Panicum sect. Panicum</taxon>
    </lineage>
</organism>
<dbReference type="AlphaFoldDB" id="A0A2T8IH77"/>
<dbReference type="Proteomes" id="UP000243499">
    <property type="component" value="Chromosome 6"/>
</dbReference>
<dbReference type="Gramene" id="PVH37025">
    <property type="protein sequence ID" value="PVH37025"/>
    <property type="gene ID" value="PAHAL_6G224600"/>
</dbReference>